<comment type="caution">
    <text evidence="1">The sequence shown here is derived from an EMBL/GenBank/DDBJ whole genome shotgun (WGS) entry which is preliminary data.</text>
</comment>
<dbReference type="RefSeq" id="WP_106288133.1">
    <property type="nucleotide sequence ID" value="NZ_CAWNTC010000252.1"/>
</dbReference>
<reference evidence="1 2" key="1">
    <citation type="submission" date="2018-02" db="EMBL/GenBank/DDBJ databases">
        <authorList>
            <person name="Cohen D.B."/>
            <person name="Kent A.D."/>
        </authorList>
    </citation>
    <scope>NUCLEOTIDE SEQUENCE [LARGE SCALE GENOMIC DNA]</scope>
    <source>
        <strain evidence="1 2">CCAP 1448/3</strain>
    </source>
</reference>
<dbReference type="AlphaFoldDB" id="A0A2T1C5F6"/>
<proteinExistence type="predicted"/>
<dbReference type="NCBIfam" id="TIGR04153">
    <property type="entry name" value="cyanosortA_assc"/>
    <property type="match status" value="1"/>
</dbReference>
<accession>A0A2T1C5F6</accession>
<keyword evidence="2" id="KW-1185">Reference proteome</keyword>
<name>A0A2T1C5F6_9CYAN</name>
<dbReference type="EMBL" id="PVWJ01000030">
    <property type="protein sequence ID" value="PSB03512.1"/>
    <property type="molecule type" value="Genomic_DNA"/>
</dbReference>
<reference evidence="1 2" key="2">
    <citation type="submission" date="2018-03" db="EMBL/GenBank/DDBJ databases">
        <title>The ancient ancestry and fast evolution of plastids.</title>
        <authorList>
            <person name="Moore K.R."/>
            <person name="Magnabosco C."/>
            <person name="Momper L."/>
            <person name="Gold D.A."/>
            <person name="Bosak T."/>
            <person name="Fournier G.P."/>
        </authorList>
    </citation>
    <scope>NUCLEOTIDE SEQUENCE [LARGE SCALE GENOMIC DNA]</scope>
    <source>
        <strain evidence="1 2">CCAP 1448/3</strain>
    </source>
</reference>
<dbReference type="InterPro" id="IPR026411">
    <property type="entry name" value="Cyanosort_A_assoc"/>
</dbReference>
<sequence>MISWHQIRFGLLVFTGCSLLIFLGKSIFFPHVANQESISKYTFPDRITLAGWEPLDSQPLNNKYPQPPKLVSSRVYQYRQQTITLTIEMRYTVEKGGNLIEFVKEYTPSQISSLGTAAREDRYQESTGFYTLFTSNNQAYLVSCINPRGSSTITAQQFNSNRYKYDLELPRLVSWLMGTENLRDLRCLWTQLSIPLQKLPQKKAYSLLESAWIEWYKWWYPHFPKV</sequence>
<dbReference type="OrthoDB" id="582709at2"/>
<evidence type="ECO:0000313" key="2">
    <source>
        <dbReference type="Proteomes" id="UP000238762"/>
    </source>
</evidence>
<evidence type="ECO:0000313" key="1">
    <source>
        <dbReference type="EMBL" id="PSB03512.1"/>
    </source>
</evidence>
<protein>
    <submittedName>
        <fullName evidence="1">Cyanoexosortase A system-associated protein</fullName>
    </submittedName>
</protein>
<gene>
    <name evidence="1" type="ORF">C7B64_08090</name>
</gene>
<organism evidence="1 2">
    <name type="scientific">Merismopedia glauca CCAP 1448/3</name>
    <dbReference type="NCBI Taxonomy" id="1296344"/>
    <lineage>
        <taxon>Bacteria</taxon>
        <taxon>Bacillati</taxon>
        <taxon>Cyanobacteriota</taxon>
        <taxon>Cyanophyceae</taxon>
        <taxon>Synechococcales</taxon>
        <taxon>Merismopediaceae</taxon>
        <taxon>Merismopedia</taxon>
    </lineage>
</organism>
<dbReference type="Proteomes" id="UP000238762">
    <property type="component" value="Unassembled WGS sequence"/>
</dbReference>